<reference evidence="2 3" key="1">
    <citation type="journal article" date="2019" name="Int. J. Syst. Evol. Microbiol.">
        <title>The Global Catalogue of Microorganisms (GCM) 10K type strain sequencing project: providing services to taxonomists for standard genome sequencing and annotation.</title>
        <authorList>
            <consortium name="The Broad Institute Genomics Platform"/>
            <consortium name="The Broad Institute Genome Sequencing Center for Infectious Disease"/>
            <person name="Wu L."/>
            <person name="Ma J."/>
        </authorList>
    </citation>
    <scope>NUCLEOTIDE SEQUENCE [LARGE SCALE GENOMIC DNA]</scope>
    <source>
        <strain evidence="2 3">JCM 14322</strain>
    </source>
</reference>
<keyword evidence="1" id="KW-0812">Transmembrane</keyword>
<keyword evidence="3" id="KW-1185">Reference proteome</keyword>
<proteinExistence type="predicted"/>
<comment type="caution">
    <text evidence="2">The sequence shown here is derived from an EMBL/GenBank/DDBJ whole genome shotgun (WGS) entry which is preliminary data.</text>
</comment>
<feature type="transmembrane region" description="Helical" evidence="1">
    <location>
        <begin position="56"/>
        <end position="79"/>
    </location>
</feature>
<gene>
    <name evidence="2" type="ORF">GCM10009749_19920</name>
</gene>
<evidence type="ECO:0000256" key="1">
    <source>
        <dbReference type="SAM" id="Phobius"/>
    </source>
</evidence>
<keyword evidence="1" id="KW-1133">Transmembrane helix</keyword>
<name>A0ABN2M962_9MICO</name>
<sequence length="248" mass="26320">MEVLPTGGPARFDVPLDLAKVATAGRWNSGFIVVGVVLLLASLAGIWAMAATGFGSWFTITLAAVFAVASAGLVVTSVLRRRLLLLLVGDSSSACTITERGITLAGAPEIEWGDLVFVAVLNDRPRTNRLRSVPIYGWFGRLALKAGNGTVLSELAVRDGEALRRRCASLAAAKRITLYGRWPDGSRRGVLPLLLDAVLSEQSTSDVVCALFAAATAHGIPATLHESAFDSLKWKAPQLDPKWPAETT</sequence>
<dbReference type="RefSeq" id="WP_344295795.1">
    <property type="nucleotide sequence ID" value="NZ_BAAANJ010000006.1"/>
</dbReference>
<evidence type="ECO:0008006" key="4">
    <source>
        <dbReference type="Google" id="ProtNLM"/>
    </source>
</evidence>
<accession>A0ABN2M962</accession>
<keyword evidence="1" id="KW-0472">Membrane</keyword>
<protein>
    <recommendedName>
        <fullName evidence="4">DUF3239 domain-containing protein</fullName>
    </recommendedName>
</protein>
<organism evidence="2 3">
    <name type="scientific">Agromyces neolithicus</name>
    <dbReference type="NCBI Taxonomy" id="269420"/>
    <lineage>
        <taxon>Bacteria</taxon>
        <taxon>Bacillati</taxon>
        <taxon>Actinomycetota</taxon>
        <taxon>Actinomycetes</taxon>
        <taxon>Micrococcales</taxon>
        <taxon>Microbacteriaceae</taxon>
        <taxon>Agromyces</taxon>
    </lineage>
</organism>
<dbReference type="Proteomes" id="UP001500002">
    <property type="component" value="Unassembled WGS sequence"/>
</dbReference>
<feature type="transmembrane region" description="Helical" evidence="1">
    <location>
        <begin position="30"/>
        <end position="50"/>
    </location>
</feature>
<evidence type="ECO:0000313" key="2">
    <source>
        <dbReference type="EMBL" id="GAA1811036.1"/>
    </source>
</evidence>
<dbReference type="EMBL" id="BAAANJ010000006">
    <property type="protein sequence ID" value="GAA1811036.1"/>
    <property type="molecule type" value="Genomic_DNA"/>
</dbReference>
<evidence type="ECO:0000313" key="3">
    <source>
        <dbReference type="Proteomes" id="UP001500002"/>
    </source>
</evidence>